<geneLocation type="plasmid" evidence="1 2">
    <name>2</name>
</geneLocation>
<reference evidence="1 2" key="1">
    <citation type="submission" date="2019-01" db="EMBL/GenBank/DDBJ databases">
        <authorList>
            <consortium name="Pathogen Informatics"/>
        </authorList>
    </citation>
    <scope>NUCLEOTIDE SEQUENCE [LARGE SCALE GENOMIC DNA]</scope>
    <source>
        <strain evidence="1 2">NCTC10146</strain>
        <plasmid evidence="2">2</plasmid>
    </source>
</reference>
<name>A0A449ARN5_9BACT</name>
<protein>
    <submittedName>
        <fullName evidence="1">Uncharacterized protein</fullName>
    </submittedName>
</protein>
<keyword evidence="1" id="KW-0614">Plasmid</keyword>
<accession>A0A449ARN5</accession>
<dbReference type="AlphaFoldDB" id="A0A449ARN5"/>
<sequence>MKQHTPVIQKINELDHIKLLWKTLITEFGEIPNEYAKFSFWEKSVTTETIPFVEKNAQ</sequence>
<dbReference type="Proteomes" id="UP000290495">
    <property type="component" value="Plasmid 2"/>
</dbReference>
<evidence type="ECO:0000313" key="2">
    <source>
        <dbReference type="Proteomes" id="UP000290495"/>
    </source>
</evidence>
<dbReference type="EMBL" id="LR215011">
    <property type="protein sequence ID" value="VEU69235.1"/>
    <property type="molecule type" value="Genomic_DNA"/>
</dbReference>
<proteinExistence type="predicted"/>
<gene>
    <name evidence="1" type="ORF">NCTC10146_00724</name>
</gene>
<evidence type="ECO:0000313" key="1">
    <source>
        <dbReference type="EMBL" id="VEU69235.1"/>
    </source>
</evidence>
<organism evidence="1 2">
    <name type="scientific">Mycoplasmopsis canis</name>
    <dbReference type="NCBI Taxonomy" id="29555"/>
    <lineage>
        <taxon>Bacteria</taxon>
        <taxon>Bacillati</taxon>
        <taxon>Mycoplasmatota</taxon>
        <taxon>Mycoplasmoidales</taxon>
        <taxon>Metamycoplasmataceae</taxon>
        <taxon>Mycoplasmopsis</taxon>
    </lineage>
</organism>